<protein>
    <submittedName>
        <fullName evidence="3">ABC transporter substrate-binding protein</fullName>
    </submittedName>
</protein>
<dbReference type="Pfam" id="PF00497">
    <property type="entry name" value="SBP_bac_3"/>
    <property type="match status" value="1"/>
</dbReference>
<dbReference type="RefSeq" id="WP_290312717.1">
    <property type="nucleotide sequence ID" value="NZ_JAUFQC010000016.1"/>
</dbReference>
<accession>A0ABT8BYK2</accession>
<dbReference type="Proteomes" id="UP001238540">
    <property type="component" value="Unassembled WGS sequence"/>
</dbReference>
<dbReference type="EMBL" id="JAUFQC010000016">
    <property type="protein sequence ID" value="MDN3611167.1"/>
    <property type="molecule type" value="Genomic_DNA"/>
</dbReference>
<feature type="signal peptide" evidence="1">
    <location>
        <begin position="1"/>
        <end position="18"/>
    </location>
</feature>
<organism evidence="3 4">
    <name type="scientific">Vibrio ostreicida</name>
    <dbReference type="NCBI Taxonomy" id="526588"/>
    <lineage>
        <taxon>Bacteria</taxon>
        <taxon>Pseudomonadati</taxon>
        <taxon>Pseudomonadota</taxon>
        <taxon>Gammaproteobacteria</taxon>
        <taxon>Vibrionales</taxon>
        <taxon>Vibrionaceae</taxon>
        <taxon>Vibrio</taxon>
    </lineage>
</organism>
<proteinExistence type="predicted"/>
<keyword evidence="1" id="KW-0732">Signal</keyword>
<gene>
    <name evidence="3" type="ORF">QWZ16_16135</name>
</gene>
<feature type="chain" id="PRO_5045918978" evidence="1">
    <location>
        <begin position="19"/>
        <end position="183"/>
    </location>
</feature>
<dbReference type="Gene3D" id="3.40.190.10">
    <property type="entry name" value="Periplasmic binding protein-like II"/>
    <property type="match status" value="2"/>
</dbReference>
<comment type="caution">
    <text evidence="3">The sequence shown here is derived from an EMBL/GenBank/DDBJ whole genome shotgun (WGS) entry which is preliminary data.</text>
</comment>
<evidence type="ECO:0000259" key="2">
    <source>
        <dbReference type="Pfam" id="PF00497"/>
    </source>
</evidence>
<evidence type="ECO:0000256" key="1">
    <source>
        <dbReference type="SAM" id="SignalP"/>
    </source>
</evidence>
<reference evidence="4" key="1">
    <citation type="journal article" date="2019" name="Int. J. Syst. Evol. Microbiol.">
        <title>The Global Catalogue of Microorganisms (GCM) 10K type strain sequencing project: providing services to taxonomists for standard genome sequencing and annotation.</title>
        <authorList>
            <consortium name="The Broad Institute Genomics Platform"/>
            <consortium name="The Broad Institute Genome Sequencing Center for Infectious Disease"/>
            <person name="Wu L."/>
            <person name="Ma J."/>
        </authorList>
    </citation>
    <scope>NUCLEOTIDE SEQUENCE [LARGE SCALE GENOMIC DNA]</scope>
    <source>
        <strain evidence="4">CECT 7398</strain>
    </source>
</reference>
<keyword evidence="4" id="KW-1185">Reference proteome</keyword>
<evidence type="ECO:0000313" key="3">
    <source>
        <dbReference type="EMBL" id="MDN3611167.1"/>
    </source>
</evidence>
<dbReference type="PANTHER" id="PTHR38834">
    <property type="entry name" value="PERIPLASMIC SUBSTRATE BINDING PROTEIN FAMILY 3"/>
    <property type="match status" value="1"/>
</dbReference>
<dbReference type="InterPro" id="IPR001638">
    <property type="entry name" value="Solute-binding_3/MltF_N"/>
</dbReference>
<sequence length="183" mass="20297">MKLLVSVFCLLLSASVWANKLEELTYITESYPPFNYEEGGQLKGIAIDVLEAATEAVGDPVGRKDVKLQAWARGYASALSGPNVVLFSTTKTKEREPKFKWVGPIIDTKVVVFSAKDVVIKDASELNNYRIGVVRDDIGEQLLQQQGVKSSSLKVSPEPTFWLSKLMLDVLICWPMKKPLPPI</sequence>
<evidence type="ECO:0000313" key="4">
    <source>
        <dbReference type="Proteomes" id="UP001238540"/>
    </source>
</evidence>
<name>A0ABT8BYK2_9VIBR</name>
<dbReference type="SUPFAM" id="SSF53850">
    <property type="entry name" value="Periplasmic binding protein-like II"/>
    <property type="match status" value="1"/>
</dbReference>
<dbReference type="PANTHER" id="PTHR38834:SF3">
    <property type="entry name" value="SOLUTE-BINDING PROTEIN FAMILY 3_N-TERMINAL DOMAIN-CONTAINING PROTEIN"/>
    <property type="match status" value="1"/>
</dbReference>
<feature type="domain" description="Solute-binding protein family 3/N-terminal" evidence="2">
    <location>
        <begin position="28"/>
        <end position="117"/>
    </location>
</feature>